<dbReference type="Gene3D" id="2.20.25.80">
    <property type="entry name" value="WRKY domain"/>
    <property type="match status" value="1"/>
</dbReference>
<evidence type="ECO:0000313" key="9">
    <source>
        <dbReference type="Proteomes" id="UP000325577"/>
    </source>
</evidence>
<reference evidence="8 9" key="1">
    <citation type="submission" date="2019-09" db="EMBL/GenBank/DDBJ databases">
        <title>A chromosome-level genome assembly of the Chinese tupelo Nyssa sinensis.</title>
        <authorList>
            <person name="Yang X."/>
            <person name="Kang M."/>
            <person name="Yang Y."/>
            <person name="Xiong H."/>
            <person name="Wang M."/>
            <person name="Zhang Z."/>
            <person name="Wang Z."/>
            <person name="Wu H."/>
            <person name="Ma T."/>
            <person name="Liu J."/>
            <person name="Xi Z."/>
        </authorList>
    </citation>
    <scope>NUCLEOTIDE SEQUENCE [LARGE SCALE GENOMIC DNA]</scope>
    <source>
        <strain evidence="8">J267</strain>
        <tissue evidence="8">Leaf</tissue>
    </source>
</reference>
<dbReference type="InterPro" id="IPR044810">
    <property type="entry name" value="WRKY_plant"/>
</dbReference>
<dbReference type="EMBL" id="CM018041">
    <property type="protein sequence ID" value="KAA8533964.1"/>
    <property type="molecule type" value="Genomic_DNA"/>
</dbReference>
<dbReference type="Pfam" id="PF03106">
    <property type="entry name" value="WRKY"/>
    <property type="match status" value="1"/>
</dbReference>
<keyword evidence="9" id="KW-1185">Reference proteome</keyword>
<evidence type="ECO:0000256" key="1">
    <source>
        <dbReference type="ARBA" id="ARBA00004123"/>
    </source>
</evidence>
<dbReference type="Proteomes" id="UP000325577">
    <property type="component" value="Linkage Group LG18"/>
</dbReference>
<dbReference type="GO" id="GO:0003700">
    <property type="term" value="F:DNA-binding transcription factor activity"/>
    <property type="evidence" value="ECO:0007669"/>
    <property type="project" value="InterPro"/>
</dbReference>
<evidence type="ECO:0000313" key="8">
    <source>
        <dbReference type="EMBL" id="KAA8533964.1"/>
    </source>
</evidence>
<evidence type="ECO:0000256" key="3">
    <source>
        <dbReference type="ARBA" id="ARBA00023125"/>
    </source>
</evidence>
<keyword evidence="2" id="KW-0805">Transcription regulation</keyword>
<dbReference type="InterPro" id="IPR036576">
    <property type="entry name" value="WRKY_dom_sf"/>
</dbReference>
<dbReference type="SUPFAM" id="SSF118290">
    <property type="entry name" value="WRKY DNA-binding domain"/>
    <property type="match status" value="1"/>
</dbReference>
<dbReference type="InterPro" id="IPR003657">
    <property type="entry name" value="WRKY_dom"/>
</dbReference>
<feature type="domain" description="WRKY" evidence="7">
    <location>
        <begin position="184"/>
        <end position="252"/>
    </location>
</feature>
<feature type="compositionally biased region" description="Gly residues" evidence="6">
    <location>
        <begin position="312"/>
        <end position="325"/>
    </location>
</feature>
<feature type="region of interest" description="Disordered" evidence="6">
    <location>
        <begin position="128"/>
        <end position="193"/>
    </location>
</feature>
<keyword evidence="3" id="KW-0238">DNA-binding</keyword>
<dbReference type="GO" id="GO:0005634">
    <property type="term" value="C:nucleus"/>
    <property type="evidence" value="ECO:0007669"/>
    <property type="project" value="UniProtKB-SubCell"/>
</dbReference>
<keyword evidence="5" id="KW-0539">Nucleus</keyword>
<dbReference type="OrthoDB" id="684963at2759"/>
<dbReference type="AlphaFoldDB" id="A0A5J5AUK1"/>
<organism evidence="8 9">
    <name type="scientific">Nyssa sinensis</name>
    <dbReference type="NCBI Taxonomy" id="561372"/>
    <lineage>
        <taxon>Eukaryota</taxon>
        <taxon>Viridiplantae</taxon>
        <taxon>Streptophyta</taxon>
        <taxon>Embryophyta</taxon>
        <taxon>Tracheophyta</taxon>
        <taxon>Spermatophyta</taxon>
        <taxon>Magnoliopsida</taxon>
        <taxon>eudicotyledons</taxon>
        <taxon>Gunneridae</taxon>
        <taxon>Pentapetalae</taxon>
        <taxon>asterids</taxon>
        <taxon>Cornales</taxon>
        <taxon>Nyssaceae</taxon>
        <taxon>Nyssa</taxon>
    </lineage>
</organism>
<evidence type="ECO:0000256" key="6">
    <source>
        <dbReference type="SAM" id="MobiDB-lite"/>
    </source>
</evidence>
<proteinExistence type="predicted"/>
<protein>
    <recommendedName>
        <fullName evidence="7">WRKY domain-containing protein</fullName>
    </recommendedName>
</protein>
<dbReference type="PROSITE" id="PS50811">
    <property type="entry name" value="WRKY"/>
    <property type="match status" value="1"/>
</dbReference>
<sequence>MDESIFDILNGCKLARELESNLPNLANQRNVLINSCDEIISMFRNARDRLNADQDPTTNESPQPGQIGAGGAQEWLLRFGFTQAVDLLNAQFMAGKRASGVPENKMDGTRWQQSTTGLEVLLPFDHEMGGRDAAEGSTRLRSSGVLFQPLDVSDSGGGSSSQRSRRRDDPTKRTVRLPAPQTGNTENPPEDGYAWRKYGQKEILGSRYPRGYYRCTHQKLYQCPAKKQVQKLDNDPYTFEVTYRGNHTCHMSSTAPSFPPPSTDQITQETMTPETISHPPPPPASNPLRTWLSMDIKPTGEGTSSAFIFGPGGAGTSGSNSGGAGPSTVRYGREDDYGQPVVDLADAMFNSGSSSSNSMDIIFSVMEDKWEAEDKKD</sequence>
<evidence type="ECO:0000259" key="7">
    <source>
        <dbReference type="PROSITE" id="PS50811"/>
    </source>
</evidence>
<dbReference type="PANTHER" id="PTHR31282">
    <property type="entry name" value="WRKY TRANSCRIPTION FACTOR 21-RELATED"/>
    <property type="match status" value="1"/>
</dbReference>
<gene>
    <name evidence="8" type="ORF">F0562_031481</name>
</gene>
<evidence type="ECO:0000256" key="2">
    <source>
        <dbReference type="ARBA" id="ARBA00023015"/>
    </source>
</evidence>
<feature type="region of interest" description="Disordered" evidence="6">
    <location>
        <begin position="312"/>
        <end position="334"/>
    </location>
</feature>
<dbReference type="SMART" id="SM00774">
    <property type="entry name" value="WRKY"/>
    <property type="match status" value="1"/>
</dbReference>
<dbReference type="GO" id="GO:0043565">
    <property type="term" value="F:sequence-specific DNA binding"/>
    <property type="evidence" value="ECO:0007669"/>
    <property type="project" value="InterPro"/>
</dbReference>
<evidence type="ECO:0000256" key="4">
    <source>
        <dbReference type="ARBA" id="ARBA00023163"/>
    </source>
</evidence>
<keyword evidence="4" id="KW-0804">Transcription</keyword>
<name>A0A5J5AUK1_9ASTE</name>
<evidence type="ECO:0000256" key="5">
    <source>
        <dbReference type="ARBA" id="ARBA00023242"/>
    </source>
</evidence>
<comment type="subcellular location">
    <subcellularLocation>
        <location evidence="1">Nucleus</location>
    </subcellularLocation>
</comment>
<accession>A0A5J5AUK1</accession>